<sequence>MTADPGRGRRCAVLGSPIAHSLSPALHRAAYAELGLDWEYGRFEVPEDGLAPFVAGCDGSWRGLSLTMPLKVVALGLGRVEPLAARVGAANTLVFEDDGSRTLHNTDVPGLVWALGEVGVTALERATLLGAGATARSTVVSLSGLGAREVTVLARTPARAEPLVTLGASLGLSVVVLGWDAPLPPADVLLNTAVAGAADAVAVRAAASAPVVFDALYDPWPTALAVAAEAAGCRVVNGLDLLVGQALVQVELMTGRTVPAATLMAAGRAALAAGQP</sequence>
<dbReference type="EMBL" id="JAGIOB010000001">
    <property type="protein sequence ID" value="MBP2415454.1"/>
    <property type="molecule type" value="Genomic_DNA"/>
</dbReference>
<dbReference type="NCBIfam" id="NF001311">
    <property type="entry name" value="PRK00258.1-3"/>
    <property type="match status" value="1"/>
</dbReference>
<dbReference type="InterPro" id="IPR041121">
    <property type="entry name" value="SDH_C"/>
</dbReference>
<protein>
    <submittedName>
        <fullName evidence="5">Shikimate dehydrogenase</fullName>
        <ecNumber evidence="5">1.1.1.25</ecNumber>
    </submittedName>
</protein>
<dbReference type="InterPro" id="IPR022893">
    <property type="entry name" value="Shikimate_DH_fam"/>
</dbReference>
<proteinExistence type="predicted"/>
<gene>
    <name evidence="5" type="ORF">JOF54_000376</name>
</gene>
<feature type="domain" description="Shikimate dehydrogenase substrate binding N-terminal" evidence="3">
    <location>
        <begin position="13"/>
        <end position="93"/>
    </location>
</feature>
<keyword evidence="2" id="KW-0028">Amino-acid biosynthesis</keyword>
<keyword evidence="6" id="KW-1185">Reference proteome</keyword>
<evidence type="ECO:0000313" key="6">
    <source>
        <dbReference type="Proteomes" id="UP000758168"/>
    </source>
</evidence>
<dbReference type="Pfam" id="PF18317">
    <property type="entry name" value="SDH_C"/>
    <property type="match status" value="1"/>
</dbReference>
<dbReference type="RefSeq" id="WP_210052490.1">
    <property type="nucleotide sequence ID" value="NZ_BAAAMH010000036.1"/>
</dbReference>
<dbReference type="SUPFAM" id="SSF51735">
    <property type="entry name" value="NAD(P)-binding Rossmann-fold domains"/>
    <property type="match status" value="1"/>
</dbReference>
<accession>A0ABS4Z3A7</accession>
<comment type="caution">
    <text evidence="5">The sequence shown here is derived from an EMBL/GenBank/DDBJ whole genome shotgun (WGS) entry which is preliminary data.</text>
</comment>
<evidence type="ECO:0000256" key="1">
    <source>
        <dbReference type="ARBA" id="ARBA00004871"/>
    </source>
</evidence>
<dbReference type="SUPFAM" id="SSF53223">
    <property type="entry name" value="Aminoacid dehydrogenase-like, N-terminal domain"/>
    <property type="match status" value="1"/>
</dbReference>
<evidence type="ECO:0000256" key="2">
    <source>
        <dbReference type="ARBA" id="ARBA00023141"/>
    </source>
</evidence>
<keyword evidence="5" id="KW-0560">Oxidoreductase</keyword>
<dbReference type="InterPro" id="IPR046346">
    <property type="entry name" value="Aminoacid_DH-like_N_sf"/>
</dbReference>
<dbReference type="Proteomes" id="UP000758168">
    <property type="component" value="Unassembled WGS sequence"/>
</dbReference>
<evidence type="ECO:0000313" key="5">
    <source>
        <dbReference type="EMBL" id="MBP2415454.1"/>
    </source>
</evidence>
<dbReference type="PANTHER" id="PTHR21089:SF1">
    <property type="entry name" value="BIFUNCTIONAL 3-DEHYDROQUINATE DEHYDRATASE_SHIKIMATE DEHYDROGENASE, CHLOROPLASTIC"/>
    <property type="match status" value="1"/>
</dbReference>
<name>A0ABS4Z3A7_9ACTN</name>
<dbReference type="GO" id="GO:0004764">
    <property type="term" value="F:shikimate 3-dehydrogenase (NADP+) activity"/>
    <property type="evidence" value="ECO:0007669"/>
    <property type="project" value="UniProtKB-EC"/>
</dbReference>
<dbReference type="InterPro" id="IPR036291">
    <property type="entry name" value="NAD(P)-bd_dom_sf"/>
</dbReference>
<evidence type="ECO:0000259" key="4">
    <source>
        <dbReference type="Pfam" id="PF18317"/>
    </source>
</evidence>
<evidence type="ECO:0000259" key="3">
    <source>
        <dbReference type="Pfam" id="PF08501"/>
    </source>
</evidence>
<reference evidence="5 6" key="1">
    <citation type="submission" date="2021-03" db="EMBL/GenBank/DDBJ databases">
        <title>Sequencing the genomes of 1000 actinobacteria strains.</title>
        <authorList>
            <person name="Klenk H.-P."/>
        </authorList>
    </citation>
    <scope>NUCLEOTIDE SEQUENCE [LARGE SCALE GENOMIC DNA]</scope>
    <source>
        <strain evidence="5 6">DSM 12936</strain>
    </source>
</reference>
<dbReference type="InterPro" id="IPR013708">
    <property type="entry name" value="Shikimate_DH-bd_N"/>
</dbReference>
<keyword evidence="2" id="KW-0057">Aromatic amino acid biosynthesis</keyword>
<dbReference type="Gene3D" id="3.40.50.10860">
    <property type="entry name" value="Leucine Dehydrogenase, chain A, domain 1"/>
    <property type="match status" value="1"/>
</dbReference>
<dbReference type="Pfam" id="PF08501">
    <property type="entry name" value="Shikimate_dh_N"/>
    <property type="match status" value="1"/>
</dbReference>
<organism evidence="5 6">
    <name type="scientific">Microlunatus capsulatus</name>
    <dbReference type="NCBI Taxonomy" id="99117"/>
    <lineage>
        <taxon>Bacteria</taxon>
        <taxon>Bacillati</taxon>
        <taxon>Actinomycetota</taxon>
        <taxon>Actinomycetes</taxon>
        <taxon>Propionibacteriales</taxon>
        <taxon>Propionibacteriaceae</taxon>
        <taxon>Microlunatus</taxon>
    </lineage>
</organism>
<dbReference type="PANTHER" id="PTHR21089">
    <property type="entry name" value="SHIKIMATE DEHYDROGENASE"/>
    <property type="match status" value="1"/>
</dbReference>
<feature type="domain" description="SDH C-terminal" evidence="4">
    <location>
        <begin position="238"/>
        <end position="266"/>
    </location>
</feature>
<dbReference type="Gene3D" id="3.40.50.720">
    <property type="entry name" value="NAD(P)-binding Rossmann-like Domain"/>
    <property type="match status" value="1"/>
</dbReference>
<comment type="pathway">
    <text evidence="1">Metabolic intermediate biosynthesis; chorismate biosynthesis; chorismate from D-erythrose 4-phosphate and phosphoenolpyruvate: step 4/7.</text>
</comment>
<dbReference type="EC" id="1.1.1.25" evidence="5"/>